<sequence>MYFDPLRDCAKSTEKALKRYIQYTLLNHKTALAIGFDCSWSYIRNANQASGELIYQDILIDYSHKPIIAFHEVSPKATIPFIKKILTKPQGKWNMLLIEVLNQITPLLEEAELHLEIYIDGDLDLNKTLADQKNVQFHAFEDHIMRWFYGCIYSAAFRRAAQNHDAPSENEADRRPY</sequence>
<dbReference type="EMBL" id="QKWP01002462">
    <property type="protein sequence ID" value="RIB03274.1"/>
    <property type="molecule type" value="Genomic_DNA"/>
</dbReference>
<keyword evidence="2" id="KW-1185">Reference proteome</keyword>
<gene>
    <name evidence="1" type="ORF">C2G38_2225604</name>
</gene>
<protein>
    <submittedName>
        <fullName evidence="1">Uncharacterized protein</fullName>
    </submittedName>
</protein>
<accession>A0A397TZ98</accession>
<reference evidence="1 2" key="1">
    <citation type="submission" date="2018-06" db="EMBL/GenBank/DDBJ databases">
        <title>Comparative genomics reveals the genomic features of Rhizophagus irregularis, R. cerebriforme, R. diaphanum and Gigaspora rosea, and their symbiotic lifestyle signature.</title>
        <authorList>
            <person name="Morin E."/>
            <person name="San Clemente H."/>
            <person name="Chen E.C.H."/>
            <person name="De La Providencia I."/>
            <person name="Hainaut M."/>
            <person name="Kuo A."/>
            <person name="Kohler A."/>
            <person name="Murat C."/>
            <person name="Tang N."/>
            <person name="Roy S."/>
            <person name="Loubradou J."/>
            <person name="Henrissat B."/>
            <person name="Grigoriev I.V."/>
            <person name="Corradi N."/>
            <person name="Roux C."/>
            <person name="Martin F.M."/>
        </authorList>
    </citation>
    <scope>NUCLEOTIDE SEQUENCE [LARGE SCALE GENOMIC DNA]</scope>
    <source>
        <strain evidence="1 2">DAOM 194757</strain>
    </source>
</reference>
<dbReference type="STRING" id="44941.A0A397TZ98"/>
<dbReference type="AlphaFoldDB" id="A0A397TZ98"/>
<evidence type="ECO:0000313" key="1">
    <source>
        <dbReference type="EMBL" id="RIB03274.1"/>
    </source>
</evidence>
<proteinExistence type="predicted"/>
<dbReference type="OrthoDB" id="2443332at2759"/>
<name>A0A397TZ98_9GLOM</name>
<comment type="caution">
    <text evidence="1">The sequence shown here is derived from an EMBL/GenBank/DDBJ whole genome shotgun (WGS) entry which is preliminary data.</text>
</comment>
<evidence type="ECO:0000313" key="2">
    <source>
        <dbReference type="Proteomes" id="UP000266673"/>
    </source>
</evidence>
<organism evidence="1 2">
    <name type="scientific">Gigaspora rosea</name>
    <dbReference type="NCBI Taxonomy" id="44941"/>
    <lineage>
        <taxon>Eukaryota</taxon>
        <taxon>Fungi</taxon>
        <taxon>Fungi incertae sedis</taxon>
        <taxon>Mucoromycota</taxon>
        <taxon>Glomeromycotina</taxon>
        <taxon>Glomeromycetes</taxon>
        <taxon>Diversisporales</taxon>
        <taxon>Gigasporaceae</taxon>
        <taxon>Gigaspora</taxon>
    </lineage>
</organism>
<dbReference type="Proteomes" id="UP000266673">
    <property type="component" value="Unassembled WGS sequence"/>
</dbReference>